<feature type="compositionally biased region" description="Basic and acidic residues" evidence="1">
    <location>
        <begin position="31"/>
        <end position="40"/>
    </location>
</feature>
<dbReference type="Proteomes" id="UP000216188">
    <property type="component" value="Unassembled WGS sequence"/>
</dbReference>
<reference evidence="2 3" key="1">
    <citation type="submission" date="2017-07" db="EMBL/GenBank/DDBJ databases">
        <title>Phylogenetic study on the rhizospheric bacterium Ochrobactrum sp. A44.</title>
        <authorList>
            <person name="Krzyzanowska D.M."/>
            <person name="Ossowicki A."/>
            <person name="Rajewska M."/>
            <person name="Maciag T."/>
            <person name="Kaczynski Z."/>
            <person name="Czerwicka M."/>
            <person name="Jafra S."/>
        </authorList>
    </citation>
    <scope>NUCLEOTIDE SEQUENCE [LARGE SCALE GENOMIC DNA]</scope>
    <source>
        <strain evidence="2 3">CCUG 30717</strain>
    </source>
</reference>
<organism evidence="2 3">
    <name type="scientific">Brucella pseudogrignonensis</name>
    <dbReference type="NCBI Taxonomy" id="419475"/>
    <lineage>
        <taxon>Bacteria</taxon>
        <taxon>Pseudomonadati</taxon>
        <taxon>Pseudomonadota</taxon>
        <taxon>Alphaproteobacteria</taxon>
        <taxon>Hyphomicrobiales</taxon>
        <taxon>Brucellaceae</taxon>
        <taxon>Brucella/Ochrobactrum group</taxon>
        <taxon>Brucella</taxon>
    </lineage>
</organism>
<feature type="compositionally biased region" description="Polar residues" evidence="1">
    <location>
        <begin position="9"/>
        <end position="23"/>
    </location>
</feature>
<dbReference type="AlphaFoldDB" id="A0A256G7A9"/>
<dbReference type="EMBL" id="NNRM01000044">
    <property type="protein sequence ID" value="OYR22551.1"/>
    <property type="molecule type" value="Genomic_DNA"/>
</dbReference>
<evidence type="ECO:0000313" key="2">
    <source>
        <dbReference type="EMBL" id="OYR22551.1"/>
    </source>
</evidence>
<accession>A0A256G7A9</accession>
<name>A0A256G7A9_9HYPH</name>
<comment type="caution">
    <text evidence="2">The sequence shown here is derived from an EMBL/GenBank/DDBJ whole genome shotgun (WGS) entry which is preliminary data.</text>
</comment>
<protein>
    <submittedName>
        <fullName evidence="2">Uncharacterized protein</fullName>
    </submittedName>
</protein>
<evidence type="ECO:0000313" key="3">
    <source>
        <dbReference type="Proteomes" id="UP000216188"/>
    </source>
</evidence>
<keyword evidence="3" id="KW-1185">Reference proteome</keyword>
<sequence>MKKSYLARTFSQSDAATPSSDSFNHARLNKGMKDFEEEKI</sequence>
<evidence type="ECO:0000256" key="1">
    <source>
        <dbReference type="SAM" id="MobiDB-lite"/>
    </source>
</evidence>
<feature type="region of interest" description="Disordered" evidence="1">
    <location>
        <begin position="1"/>
        <end position="40"/>
    </location>
</feature>
<gene>
    <name evidence="2" type="ORF">CEV34_4383</name>
</gene>
<proteinExistence type="predicted"/>